<dbReference type="Proteomes" id="UP001446205">
    <property type="component" value="Unassembled WGS sequence"/>
</dbReference>
<dbReference type="EMBL" id="JBBPCO010000014">
    <property type="protein sequence ID" value="MEK8090644.1"/>
    <property type="molecule type" value="Genomic_DNA"/>
</dbReference>
<protein>
    <submittedName>
        <fullName evidence="2">DnaJ family domain-containing protein</fullName>
    </submittedName>
</protein>
<dbReference type="InterPro" id="IPR052573">
    <property type="entry name" value="DnaJ_C_subfamily_28"/>
</dbReference>
<reference evidence="2 3" key="1">
    <citation type="submission" date="2024-04" db="EMBL/GenBank/DDBJ databases">
        <authorList>
            <person name="Abashina T."/>
            <person name="Shaikin A."/>
        </authorList>
    </citation>
    <scope>NUCLEOTIDE SEQUENCE [LARGE SCALE GENOMIC DNA]</scope>
    <source>
        <strain evidence="2 3">AAFK</strain>
    </source>
</reference>
<gene>
    <name evidence="2" type="ORF">WOB96_12860</name>
</gene>
<sequence>MSILQKIAEERIQEAMQRGEFDNLPGAGKPLQIEDLSMVPAELRMAYKVLKNGGCLPPELELHKEIRSVADMLGELGPGEERMQAIRRLEYLSARLSLTRRQEVSLQIEAGYYEKLMQRVSAEPNQA</sequence>
<keyword evidence="3" id="KW-1185">Reference proteome</keyword>
<dbReference type="Pfam" id="PF09350">
    <property type="entry name" value="DJC28_CD"/>
    <property type="match status" value="1"/>
</dbReference>
<dbReference type="RefSeq" id="WP_341371699.1">
    <property type="nucleotide sequence ID" value="NZ_JBBPCO010000014.1"/>
</dbReference>
<organism evidence="2 3">
    <name type="scientific">Thermithiobacillus plumbiphilus</name>
    <dbReference type="NCBI Taxonomy" id="1729899"/>
    <lineage>
        <taxon>Bacteria</taxon>
        <taxon>Pseudomonadati</taxon>
        <taxon>Pseudomonadota</taxon>
        <taxon>Acidithiobacillia</taxon>
        <taxon>Acidithiobacillales</taxon>
        <taxon>Thermithiobacillaceae</taxon>
        <taxon>Thermithiobacillus</taxon>
    </lineage>
</organism>
<evidence type="ECO:0000259" key="1">
    <source>
        <dbReference type="Pfam" id="PF09350"/>
    </source>
</evidence>
<dbReference type="InterPro" id="IPR018961">
    <property type="entry name" value="DnaJ_homolog_subfam-C_membr-28"/>
</dbReference>
<proteinExistence type="predicted"/>
<evidence type="ECO:0000313" key="3">
    <source>
        <dbReference type="Proteomes" id="UP001446205"/>
    </source>
</evidence>
<dbReference type="PANTHER" id="PTHR39158:SF1">
    <property type="entry name" value="DNAJ HOMOLOG SUBFAMILY C MEMBER 28"/>
    <property type="match status" value="1"/>
</dbReference>
<feature type="domain" description="DnaJ homologue subfamily C member 28 conserved" evidence="1">
    <location>
        <begin position="7"/>
        <end position="73"/>
    </location>
</feature>
<dbReference type="PANTHER" id="PTHR39158">
    <property type="entry name" value="OS08G0560600 PROTEIN"/>
    <property type="match status" value="1"/>
</dbReference>
<comment type="caution">
    <text evidence="2">The sequence shown here is derived from an EMBL/GenBank/DDBJ whole genome shotgun (WGS) entry which is preliminary data.</text>
</comment>
<evidence type="ECO:0000313" key="2">
    <source>
        <dbReference type="EMBL" id="MEK8090644.1"/>
    </source>
</evidence>
<name>A0ABU9DB68_9PROT</name>
<accession>A0ABU9DB68</accession>